<dbReference type="OrthoDB" id="134981at2"/>
<name>A3VG23_9RHOB</name>
<dbReference type="STRING" id="314271.RB2654_06804"/>
<evidence type="ECO:0000313" key="1">
    <source>
        <dbReference type="EMBL" id="EAQ12799.1"/>
    </source>
</evidence>
<gene>
    <name evidence="1" type="ORF">RB2654_06804</name>
</gene>
<reference evidence="1 2" key="1">
    <citation type="journal article" date="2010" name="J. Bacteriol.">
        <title>Genome sequences of Pelagibaca bermudensis HTCC2601T and Maritimibacter alkaliphilus HTCC2654T, the type strains of two marine Roseobacter genera.</title>
        <authorList>
            <person name="Thrash J.C."/>
            <person name="Cho J.C."/>
            <person name="Ferriera S."/>
            <person name="Johnson J."/>
            <person name="Vergin K.L."/>
            <person name="Giovannoni S.J."/>
        </authorList>
    </citation>
    <scope>NUCLEOTIDE SEQUENCE [LARGE SCALE GENOMIC DNA]</scope>
    <source>
        <strain evidence="1 2">HTCC2654</strain>
    </source>
</reference>
<dbReference type="Proteomes" id="UP000002931">
    <property type="component" value="Unassembled WGS sequence"/>
</dbReference>
<dbReference type="RefSeq" id="WP_008329982.1">
    <property type="nucleotide sequence ID" value="NZ_CH902578.1"/>
</dbReference>
<dbReference type="AlphaFoldDB" id="A3VG23"/>
<evidence type="ECO:0000313" key="2">
    <source>
        <dbReference type="Proteomes" id="UP000002931"/>
    </source>
</evidence>
<dbReference type="InterPro" id="IPR045392">
    <property type="entry name" value="DUF6519"/>
</dbReference>
<accession>A3VG23</accession>
<proteinExistence type="predicted"/>
<dbReference type="HOGENOM" id="CLU_355561_0_0_5"/>
<dbReference type="EMBL" id="AAMT01000007">
    <property type="protein sequence ID" value="EAQ12799.1"/>
    <property type="molecule type" value="Genomic_DNA"/>
</dbReference>
<sequence>MTIRNDASRHLFRPEDKRAPRRVVPRQGQVLLDTDLSHSAELPLYRIERETAETLGPDDRLLVTGRAFEPRKSGQSIEFSRGAAYLAGTRIENPDDVTLGGQPNPVDLQSAPGDTFAYVLKTVERYVDPVEDAAYADKALGDAEAAGRAMQDWQILILPLPDKTQCASLMHTDVWRGMASHSTGRLSVDVAAAATVADPCTILPEGGFSGLENLMYRVEVHGGEPLAEHAPDDGRVYGLKGLKLKVSRRNASTLVRIDEMSGAELRVSPPARDPRTWFAPGTYAEIVTPQDDIDPTAAQAVEGGAGRLFAVTRATEDRVTLAATPADIAATGALGNGDWFLRLWDRMPDGAGVVVVEDIDNDGRSKPLDIGLGLSLTLGGGEDAVFRRGDFWTFTARADGSIDWPEGAFEVPHGPWRKYAPIGIFGSGHPTFKVEDCRIILPTLSDRILAYQGGDGQSLFPETEDRFQPLPGKLRLAVMRGEQPVPGARIEWSSVDDFSAGQIEGQGIKPSDPAVTYADKQGRVEVTWSLDIGAAEKPHGLRATLDGGAGPGQSVMFTADVNTAARTLYRNDDAVCPDLKGLRTVQEAIDALCQRAVAAPDLPRVIAVNWPNDGFVTIKDFMDDGLRFTFNERLDRNCVEAQYACWVKLVMANDAAQGTGAPPMLEVVMVGELAFLKKEDEETHEKIDRHVLIWTPKADAANLESVMKEAGFEWVAGTNSFRVLVQLDASTIYASDKTGTAPRHMNGSVSTELTGSPARHGFRLDEDGNIAAGDAATSCDFKSWFYLTE</sequence>
<organism evidence="1 2">
    <name type="scientific">Maritimibacter alkaliphilus HTCC2654</name>
    <dbReference type="NCBI Taxonomy" id="314271"/>
    <lineage>
        <taxon>Bacteria</taxon>
        <taxon>Pseudomonadati</taxon>
        <taxon>Pseudomonadota</taxon>
        <taxon>Alphaproteobacteria</taxon>
        <taxon>Rhodobacterales</taxon>
        <taxon>Roseobacteraceae</taxon>
        <taxon>Maritimibacter</taxon>
    </lineage>
</organism>
<dbReference type="eggNOG" id="COG4447">
    <property type="taxonomic scope" value="Bacteria"/>
</dbReference>
<protein>
    <submittedName>
        <fullName evidence="1">Uncharacterized protein</fullName>
    </submittedName>
</protein>
<dbReference type="Pfam" id="PF20129">
    <property type="entry name" value="DUF6519"/>
    <property type="match status" value="1"/>
</dbReference>
<comment type="caution">
    <text evidence="1">The sequence shown here is derived from an EMBL/GenBank/DDBJ whole genome shotgun (WGS) entry which is preliminary data.</text>
</comment>
<keyword evidence="2" id="KW-1185">Reference proteome</keyword>